<name>A0ABQ0PY15_9PROT</name>
<keyword evidence="3" id="KW-1185">Reference proteome</keyword>
<feature type="compositionally biased region" description="Basic and acidic residues" evidence="1">
    <location>
        <begin position="1"/>
        <end position="10"/>
    </location>
</feature>
<evidence type="ECO:0000256" key="1">
    <source>
        <dbReference type="SAM" id="MobiDB-lite"/>
    </source>
</evidence>
<evidence type="ECO:0000313" key="2">
    <source>
        <dbReference type="EMBL" id="GBQ84354.1"/>
    </source>
</evidence>
<organism evidence="2 3">
    <name type="scientific">Asaia krungthepensis NRIC 0535</name>
    <dbReference type="NCBI Taxonomy" id="1307925"/>
    <lineage>
        <taxon>Bacteria</taxon>
        <taxon>Pseudomonadati</taxon>
        <taxon>Pseudomonadota</taxon>
        <taxon>Alphaproteobacteria</taxon>
        <taxon>Acetobacterales</taxon>
        <taxon>Acetobacteraceae</taxon>
        <taxon>Asaia</taxon>
    </lineage>
</organism>
<protein>
    <submittedName>
        <fullName evidence="2">Uncharacterized protein</fullName>
    </submittedName>
</protein>
<gene>
    <name evidence="2" type="ORF">AA0535_0480</name>
</gene>
<comment type="caution">
    <text evidence="2">The sequence shown here is derived from an EMBL/GenBank/DDBJ whole genome shotgun (WGS) entry which is preliminary data.</text>
</comment>
<sequence>MLERKSRARPDLQFVSGRQSDLQPGRYKGALTWFDDHLGIDGGEEIHPGSAAAGVMGKVEPLGVRKPDEFDGKR</sequence>
<evidence type="ECO:0000313" key="3">
    <source>
        <dbReference type="Proteomes" id="UP001062776"/>
    </source>
</evidence>
<dbReference type="EMBL" id="BAPV01000003">
    <property type="protein sequence ID" value="GBQ84354.1"/>
    <property type="molecule type" value="Genomic_DNA"/>
</dbReference>
<feature type="region of interest" description="Disordered" evidence="1">
    <location>
        <begin position="1"/>
        <end position="21"/>
    </location>
</feature>
<proteinExistence type="predicted"/>
<accession>A0ABQ0PY15</accession>
<reference evidence="2" key="1">
    <citation type="submission" date="2013-04" db="EMBL/GenBank/DDBJ databases">
        <title>The genome sequencing project of 58 acetic acid bacteria.</title>
        <authorList>
            <person name="Okamoto-Kainuma A."/>
            <person name="Ishikawa M."/>
            <person name="Umino S."/>
            <person name="Koizumi Y."/>
            <person name="Shiwa Y."/>
            <person name="Yoshikawa H."/>
            <person name="Matsutani M."/>
            <person name="Matsushita K."/>
        </authorList>
    </citation>
    <scope>NUCLEOTIDE SEQUENCE</scope>
    <source>
        <strain evidence="2">NRIC 0535</strain>
    </source>
</reference>
<dbReference type="Proteomes" id="UP001062776">
    <property type="component" value="Unassembled WGS sequence"/>
</dbReference>